<comment type="caution">
    <text evidence="2">The sequence shown here is derived from an EMBL/GenBank/DDBJ whole genome shotgun (WGS) entry which is preliminary data.</text>
</comment>
<organism evidence="2 3">
    <name type="scientific">Candidatus Ryanbacteria bacterium RIFCSPHIGHO2_01_FULL_45_22</name>
    <dbReference type="NCBI Taxonomy" id="1802114"/>
    <lineage>
        <taxon>Bacteria</taxon>
        <taxon>Candidatus Ryaniibacteriota</taxon>
    </lineage>
</organism>
<dbReference type="EMBL" id="MHNK01000004">
    <property type="protein sequence ID" value="OGZ44332.1"/>
    <property type="molecule type" value="Genomic_DNA"/>
</dbReference>
<protein>
    <submittedName>
        <fullName evidence="2">Uncharacterized protein</fullName>
    </submittedName>
</protein>
<keyword evidence="1" id="KW-0472">Membrane</keyword>
<dbReference type="STRING" id="1802114.A2719_04685"/>
<keyword evidence="1" id="KW-1133">Transmembrane helix</keyword>
<evidence type="ECO:0000313" key="3">
    <source>
        <dbReference type="Proteomes" id="UP000177480"/>
    </source>
</evidence>
<accession>A0A1G2G2X2</accession>
<proteinExistence type="predicted"/>
<dbReference type="Proteomes" id="UP000177480">
    <property type="component" value="Unassembled WGS sequence"/>
</dbReference>
<dbReference type="AlphaFoldDB" id="A0A1G2G2X2"/>
<sequence length="349" mass="38736">MKIVGYFGAVIGIILIVFFMFFRREDVPVSDVSRDDLSLPQNREQNKLKIGEFSETGGRYSSQVGFKELFVPVVRPLEPAISYVEGVFLEKKNENEHEKTYSAFTPEFSFSAGKREWTDVELFEWTWGKEYRQHMLQIQDIMISDGFLREDQRNISLSSDEDVYEILGMVFEYAAARGWISRKDAEILHIGLKELPKNIAMERAALQAGTVTPQVLPGHQSFNMTRMDKYAFMKDIIDGIKYVFSAQDASAQIPGGGNWVTSPDCYKDLAPNPLPGVSLWAFCCNCGLFCTPTGCTFVSDCGPFSPPSTCNVPLGCLNGPAVVGGCGGWPNAIWDKFSNPLGTGICGCG</sequence>
<gene>
    <name evidence="2" type="ORF">A2719_04685</name>
</gene>
<evidence type="ECO:0000256" key="1">
    <source>
        <dbReference type="SAM" id="Phobius"/>
    </source>
</evidence>
<keyword evidence="1" id="KW-0812">Transmembrane</keyword>
<feature type="transmembrane region" description="Helical" evidence="1">
    <location>
        <begin position="6"/>
        <end position="22"/>
    </location>
</feature>
<evidence type="ECO:0000313" key="2">
    <source>
        <dbReference type="EMBL" id="OGZ44332.1"/>
    </source>
</evidence>
<name>A0A1G2G2X2_9BACT</name>
<reference evidence="2 3" key="1">
    <citation type="journal article" date="2016" name="Nat. Commun.">
        <title>Thousands of microbial genomes shed light on interconnected biogeochemical processes in an aquifer system.</title>
        <authorList>
            <person name="Anantharaman K."/>
            <person name="Brown C.T."/>
            <person name="Hug L.A."/>
            <person name="Sharon I."/>
            <person name="Castelle C.J."/>
            <person name="Probst A.J."/>
            <person name="Thomas B.C."/>
            <person name="Singh A."/>
            <person name="Wilkins M.J."/>
            <person name="Karaoz U."/>
            <person name="Brodie E.L."/>
            <person name="Williams K.H."/>
            <person name="Hubbard S.S."/>
            <person name="Banfield J.F."/>
        </authorList>
    </citation>
    <scope>NUCLEOTIDE SEQUENCE [LARGE SCALE GENOMIC DNA]</scope>
</reference>